<feature type="region of interest" description="Disordered" evidence="1">
    <location>
        <begin position="23"/>
        <end position="56"/>
    </location>
</feature>
<evidence type="ECO:0000256" key="1">
    <source>
        <dbReference type="SAM" id="MobiDB-lite"/>
    </source>
</evidence>
<proteinExistence type="predicted"/>
<dbReference type="AlphaFoldDB" id="A0AAW2WEW8"/>
<protein>
    <submittedName>
        <fullName evidence="2">Uncharacterized protein</fullName>
    </submittedName>
</protein>
<comment type="caution">
    <text evidence="2">The sequence shown here is derived from an EMBL/GenBank/DDBJ whole genome shotgun (WGS) entry which is preliminary data.</text>
</comment>
<dbReference type="EMBL" id="JACGWN010000008">
    <property type="protein sequence ID" value="KAL0439321.1"/>
    <property type="molecule type" value="Genomic_DNA"/>
</dbReference>
<reference evidence="2" key="2">
    <citation type="journal article" date="2024" name="Plant">
        <title>Genomic evolution and insights into agronomic trait innovations of Sesamum species.</title>
        <authorList>
            <person name="Miao H."/>
            <person name="Wang L."/>
            <person name="Qu L."/>
            <person name="Liu H."/>
            <person name="Sun Y."/>
            <person name="Le M."/>
            <person name="Wang Q."/>
            <person name="Wei S."/>
            <person name="Zheng Y."/>
            <person name="Lin W."/>
            <person name="Duan Y."/>
            <person name="Cao H."/>
            <person name="Xiong S."/>
            <person name="Wang X."/>
            <person name="Wei L."/>
            <person name="Li C."/>
            <person name="Ma Q."/>
            <person name="Ju M."/>
            <person name="Zhao R."/>
            <person name="Li G."/>
            <person name="Mu C."/>
            <person name="Tian Q."/>
            <person name="Mei H."/>
            <person name="Zhang T."/>
            <person name="Gao T."/>
            <person name="Zhang H."/>
        </authorList>
    </citation>
    <scope>NUCLEOTIDE SEQUENCE</scope>
    <source>
        <strain evidence="2">KEN1</strain>
    </source>
</reference>
<sequence>MSRLAAYALHQNMSPTCAQHFKNRRPNMLRPSGDFLDNKGDMSHSPAPTTPDGGIT</sequence>
<name>A0AAW2WEW8_9LAMI</name>
<reference evidence="2" key="1">
    <citation type="submission" date="2020-06" db="EMBL/GenBank/DDBJ databases">
        <authorList>
            <person name="Li T."/>
            <person name="Hu X."/>
            <person name="Zhang T."/>
            <person name="Song X."/>
            <person name="Zhang H."/>
            <person name="Dai N."/>
            <person name="Sheng W."/>
            <person name="Hou X."/>
            <person name="Wei L."/>
        </authorList>
    </citation>
    <scope>NUCLEOTIDE SEQUENCE</scope>
    <source>
        <strain evidence="2">KEN1</strain>
        <tissue evidence="2">Leaf</tissue>
    </source>
</reference>
<organism evidence="2">
    <name type="scientific">Sesamum latifolium</name>
    <dbReference type="NCBI Taxonomy" id="2727402"/>
    <lineage>
        <taxon>Eukaryota</taxon>
        <taxon>Viridiplantae</taxon>
        <taxon>Streptophyta</taxon>
        <taxon>Embryophyta</taxon>
        <taxon>Tracheophyta</taxon>
        <taxon>Spermatophyta</taxon>
        <taxon>Magnoliopsida</taxon>
        <taxon>eudicotyledons</taxon>
        <taxon>Gunneridae</taxon>
        <taxon>Pentapetalae</taxon>
        <taxon>asterids</taxon>
        <taxon>lamiids</taxon>
        <taxon>Lamiales</taxon>
        <taxon>Pedaliaceae</taxon>
        <taxon>Sesamum</taxon>
    </lineage>
</organism>
<gene>
    <name evidence="2" type="ORF">Slati_2415100</name>
</gene>
<accession>A0AAW2WEW8</accession>
<evidence type="ECO:0000313" key="2">
    <source>
        <dbReference type="EMBL" id="KAL0439321.1"/>
    </source>
</evidence>